<organism evidence="2 3">
    <name type="scientific">Nicotiana attenuata</name>
    <name type="common">Coyote tobacco</name>
    <dbReference type="NCBI Taxonomy" id="49451"/>
    <lineage>
        <taxon>Eukaryota</taxon>
        <taxon>Viridiplantae</taxon>
        <taxon>Streptophyta</taxon>
        <taxon>Embryophyta</taxon>
        <taxon>Tracheophyta</taxon>
        <taxon>Spermatophyta</taxon>
        <taxon>Magnoliopsida</taxon>
        <taxon>eudicotyledons</taxon>
        <taxon>Gunneridae</taxon>
        <taxon>Pentapetalae</taxon>
        <taxon>asterids</taxon>
        <taxon>lamiids</taxon>
        <taxon>Solanales</taxon>
        <taxon>Solanaceae</taxon>
        <taxon>Nicotianoideae</taxon>
        <taxon>Nicotianeae</taxon>
        <taxon>Nicotiana</taxon>
    </lineage>
</organism>
<feature type="domain" description="Transcriptional factor DELLA N-terminal" evidence="1">
    <location>
        <begin position="92"/>
        <end position="153"/>
    </location>
</feature>
<dbReference type="EMBL" id="MJEQ01037184">
    <property type="protein sequence ID" value="OIT06753.1"/>
    <property type="molecule type" value="Genomic_DNA"/>
</dbReference>
<accession>A0A1J6JIG2</accession>
<dbReference type="SMART" id="SM01129">
    <property type="entry name" value="DELLA"/>
    <property type="match status" value="1"/>
</dbReference>
<comment type="caution">
    <text evidence="2">The sequence shown here is derived from an EMBL/GenBank/DDBJ whole genome shotgun (WGS) entry which is preliminary data.</text>
</comment>
<dbReference type="AlphaFoldDB" id="A0A1J6JIG2"/>
<evidence type="ECO:0000259" key="1">
    <source>
        <dbReference type="Pfam" id="PF12041"/>
    </source>
</evidence>
<sequence>MGLSFNEVAFFYWDTWHFRQKIKHGSYFLLGFVTWVKILTLTHPFLSDIYINQTMSYQQLKNSFSDGCISAAGGHLERKMWEEAEQDAGVDDEMLAIFGYKVKASDMAEVAQKVEQLEEVMGSVQQDNLSFLASETVHYNLQISHLWLESMILNSTHKNLLPINLPLSQLIFLKQQT</sequence>
<dbReference type="Pfam" id="PF12041">
    <property type="entry name" value="DELLA"/>
    <property type="match status" value="1"/>
</dbReference>
<dbReference type="SMR" id="A0A1J6JIG2"/>
<evidence type="ECO:0000313" key="3">
    <source>
        <dbReference type="Proteomes" id="UP000187609"/>
    </source>
</evidence>
<gene>
    <name evidence="2" type="primary">GAI1_1</name>
    <name evidence="2" type="ORF">A4A49_10703</name>
</gene>
<reference evidence="2" key="1">
    <citation type="submission" date="2016-11" db="EMBL/GenBank/DDBJ databases">
        <title>The genome of Nicotiana attenuata.</title>
        <authorList>
            <person name="Xu S."/>
            <person name="Brockmoeller T."/>
            <person name="Gaquerel E."/>
            <person name="Navarro A."/>
            <person name="Kuhl H."/>
            <person name="Gase K."/>
            <person name="Ling Z."/>
            <person name="Zhou W."/>
            <person name="Kreitzer C."/>
            <person name="Stanke M."/>
            <person name="Tang H."/>
            <person name="Lyons E."/>
            <person name="Pandey P."/>
            <person name="Pandey S.P."/>
            <person name="Timmermann B."/>
            <person name="Baldwin I.T."/>
        </authorList>
    </citation>
    <scope>NUCLEOTIDE SEQUENCE [LARGE SCALE GENOMIC DNA]</scope>
    <source>
        <strain evidence="2">UT</strain>
    </source>
</reference>
<keyword evidence="3" id="KW-1185">Reference proteome</keyword>
<dbReference type="InterPro" id="IPR038088">
    <property type="entry name" value="DELLA_N_sf"/>
</dbReference>
<name>A0A1J6JIG2_NICAT</name>
<dbReference type="Gene3D" id="1.10.10.1290">
    <property type="entry name" value="Transcriptional regulator DELLA, N-terminal domain"/>
    <property type="match status" value="1"/>
</dbReference>
<evidence type="ECO:0000313" key="2">
    <source>
        <dbReference type="EMBL" id="OIT06753.1"/>
    </source>
</evidence>
<proteinExistence type="predicted"/>
<protein>
    <submittedName>
        <fullName evidence="2">Della protein gai1</fullName>
    </submittedName>
</protein>
<dbReference type="Gramene" id="OIT06753">
    <property type="protein sequence ID" value="OIT06753"/>
    <property type="gene ID" value="A4A49_10703"/>
</dbReference>
<dbReference type="STRING" id="49451.A0A1J6JIG2"/>
<dbReference type="Proteomes" id="UP000187609">
    <property type="component" value="Unassembled WGS sequence"/>
</dbReference>
<dbReference type="InterPro" id="IPR021914">
    <property type="entry name" value="TF_DELLA_N"/>
</dbReference>